<evidence type="ECO:0008006" key="3">
    <source>
        <dbReference type="Google" id="ProtNLM"/>
    </source>
</evidence>
<gene>
    <name evidence="1" type="ORF">D3872_02730</name>
</gene>
<dbReference type="Proteomes" id="UP000284006">
    <property type="component" value="Unassembled WGS sequence"/>
</dbReference>
<protein>
    <recommendedName>
        <fullName evidence="3">Zinc-finger domain-containing protein</fullName>
    </recommendedName>
</protein>
<comment type="caution">
    <text evidence="1">The sequence shown here is derived from an EMBL/GenBank/DDBJ whole genome shotgun (WGS) entry which is preliminary data.</text>
</comment>
<dbReference type="EMBL" id="QYUP01000023">
    <property type="protein sequence ID" value="RJG25723.1"/>
    <property type="molecule type" value="Genomic_DNA"/>
</dbReference>
<sequence length="213" mass="22632">MNSHAARTEPATHEQAQQLLPWLPSATPCNTEFAAVRAHVDQCPHCQADLAWQDRLRAAMPPAGAAVDSDRAFAALLPRLGPQPARVTVLEQWRRKAAANSNWLRWTAVAQLAVIAGLALMLARPAADPADYRALGAAVPADGNLVLMFRPDTTEGDVRRILQASGARVIDGPTAAGAWVLAVPGRQAGPALARMRAEPAVTLAQPMAARSRP</sequence>
<keyword evidence="2" id="KW-1185">Reference proteome</keyword>
<accession>A0A418Y783</accession>
<evidence type="ECO:0000313" key="1">
    <source>
        <dbReference type="EMBL" id="RJG25723.1"/>
    </source>
</evidence>
<reference evidence="1 2" key="1">
    <citation type="submission" date="2018-09" db="EMBL/GenBank/DDBJ databases">
        <authorList>
            <person name="Zhu H."/>
        </authorList>
    </citation>
    <scope>NUCLEOTIDE SEQUENCE [LARGE SCALE GENOMIC DNA]</scope>
    <source>
        <strain evidence="1 2">K1S02-61</strain>
    </source>
</reference>
<dbReference type="AlphaFoldDB" id="A0A418Y783"/>
<proteinExistence type="predicted"/>
<evidence type="ECO:0000313" key="2">
    <source>
        <dbReference type="Proteomes" id="UP000284006"/>
    </source>
</evidence>
<organism evidence="1 2">
    <name type="scientific">Massilia cavernae</name>
    <dbReference type="NCBI Taxonomy" id="2320864"/>
    <lineage>
        <taxon>Bacteria</taxon>
        <taxon>Pseudomonadati</taxon>
        <taxon>Pseudomonadota</taxon>
        <taxon>Betaproteobacteria</taxon>
        <taxon>Burkholderiales</taxon>
        <taxon>Oxalobacteraceae</taxon>
        <taxon>Telluria group</taxon>
        <taxon>Massilia</taxon>
    </lineage>
</organism>
<name>A0A418Y783_9BURK</name>